<dbReference type="Gene3D" id="1.10.1040.10">
    <property type="entry name" value="N-(1-d-carboxylethyl)-l-norvaline Dehydrogenase, domain 2"/>
    <property type="match status" value="1"/>
</dbReference>
<dbReference type="Gene3D" id="3.40.50.720">
    <property type="entry name" value="NAD(P)-binding Rossmann-like Domain"/>
    <property type="match status" value="1"/>
</dbReference>
<evidence type="ECO:0000313" key="7">
    <source>
        <dbReference type="Proteomes" id="UP000433577"/>
    </source>
</evidence>
<dbReference type="GO" id="GO:0051287">
    <property type="term" value="F:NAD binding"/>
    <property type="evidence" value="ECO:0007669"/>
    <property type="project" value="InterPro"/>
</dbReference>
<evidence type="ECO:0000259" key="4">
    <source>
        <dbReference type="Pfam" id="PF03446"/>
    </source>
</evidence>
<feature type="domain" description="6-phosphogluconate dehydrogenase NADP-binding" evidence="4">
    <location>
        <begin position="12"/>
        <end position="182"/>
    </location>
</feature>
<name>A0A7Z2JFG6_9BURK</name>
<evidence type="ECO:0000256" key="1">
    <source>
        <dbReference type="ARBA" id="ARBA00023002"/>
    </source>
</evidence>
<keyword evidence="7" id="KW-1185">Reference proteome</keyword>
<protein>
    <submittedName>
        <fullName evidence="6">NAD-binding protein</fullName>
    </submittedName>
</protein>
<dbReference type="InterPro" id="IPR036291">
    <property type="entry name" value="NAD(P)-bd_dom_sf"/>
</dbReference>
<evidence type="ECO:0000256" key="2">
    <source>
        <dbReference type="ARBA" id="ARBA00023027"/>
    </source>
</evidence>
<reference evidence="6 7" key="1">
    <citation type="submission" date="2019-12" db="EMBL/GenBank/DDBJ databases">
        <title>Paraburkholderia acidiphila 7Q-K02 sp. nov and Paraburkholderia acidisoli DHF22 sp. nov., two strains isolated from forest soil.</title>
        <authorList>
            <person name="Gao Z."/>
            <person name="Qiu L."/>
        </authorList>
    </citation>
    <scope>NUCLEOTIDE SEQUENCE [LARGE SCALE GENOMIC DNA]</scope>
    <source>
        <strain evidence="6 7">DHF22</strain>
    </source>
</reference>
<dbReference type="Proteomes" id="UP000433577">
    <property type="component" value="Chromosome 2"/>
</dbReference>
<keyword evidence="1" id="KW-0560">Oxidoreductase</keyword>
<dbReference type="EMBL" id="CP046914">
    <property type="protein sequence ID" value="QGZ63412.1"/>
    <property type="molecule type" value="Genomic_DNA"/>
</dbReference>
<dbReference type="PANTHER" id="PTHR22981">
    <property type="entry name" value="3-HYDROXYISOBUTYRATE DEHYDROGENASE-RELATED"/>
    <property type="match status" value="1"/>
</dbReference>
<dbReference type="InterPro" id="IPR029154">
    <property type="entry name" value="HIBADH-like_NADP-bd"/>
</dbReference>
<dbReference type="InterPro" id="IPR015815">
    <property type="entry name" value="HIBADH-related"/>
</dbReference>
<feature type="domain" description="3-hydroxyisobutyrate dehydrogenase-like NAD-binding" evidence="5">
    <location>
        <begin position="186"/>
        <end position="305"/>
    </location>
</feature>
<sequence length="316" mass="32573">MSETYKSEPVQRIGFIGLGMMGLPMLENLATQGAASGFEILAFDTANAPFEKLAAHAAWGTTLRRAATLDEFAAVDAVITMLPNSTITNAVVAGAGGKPGLVDVLKPGAIVIDMGSSNPGDTMELAALLAKAGATLIDAPVSGAVAKARTGTLTIMVGGPEAACARARPILEKMGNNLIATGKVASAHAMKALNNYVYAAGLLAASEALLIASRLDLDLARFTDVLNASSGRNVATETKLSQFIIPGTFSAGFALRLQAKDIATAATLQTLTGVEAPQLNLCKALWTEASAALEPAADNTEIFRFLQQRNEAAVDS</sequence>
<dbReference type="PANTHER" id="PTHR22981:SF7">
    <property type="entry name" value="3-HYDROXYISOBUTYRATE DEHYDROGENASE, MITOCHONDRIAL"/>
    <property type="match status" value="1"/>
</dbReference>
<dbReference type="InterPro" id="IPR008927">
    <property type="entry name" value="6-PGluconate_DH-like_C_sf"/>
</dbReference>
<evidence type="ECO:0000259" key="5">
    <source>
        <dbReference type="Pfam" id="PF14833"/>
    </source>
</evidence>
<keyword evidence="2" id="KW-0520">NAD</keyword>
<dbReference type="KEGG" id="pacs:FAZ98_16595"/>
<feature type="active site" evidence="3">
    <location>
        <position position="191"/>
    </location>
</feature>
<accession>A0A7Z2JFG6</accession>
<dbReference type="GO" id="GO:0016616">
    <property type="term" value="F:oxidoreductase activity, acting on the CH-OH group of donors, NAD or NADP as acceptor"/>
    <property type="evidence" value="ECO:0007669"/>
    <property type="project" value="TreeGrafter"/>
</dbReference>
<dbReference type="SUPFAM" id="SSF48179">
    <property type="entry name" value="6-phosphogluconate dehydrogenase C-terminal domain-like"/>
    <property type="match status" value="1"/>
</dbReference>
<dbReference type="PIRSF" id="PIRSF000103">
    <property type="entry name" value="HIBADH"/>
    <property type="match status" value="1"/>
</dbReference>
<dbReference type="Pfam" id="PF03446">
    <property type="entry name" value="NAD_binding_2"/>
    <property type="match status" value="1"/>
</dbReference>
<dbReference type="AlphaFoldDB" id="A0A7Z2JFG6"/>
<dbReference type="InterPro" id="IPR013328">
    <property type="entry name" value="6PGD_dom2"/>
</dbReference>
<proteinExistence type="predicted"/>
<dbReference type="GO" id="GO:0050661">
    <property type="term" value="F:NADP binding"/>
    <property type="evidence" value="ECO:0007669"/>
    <property type="project" value="InterPro"/>
</dbReference>
<dbReference type="SUPFAM" id="SSF51735">
    <property type="entry name" value="NAD(P)-binding Rossmann-fold domains"/>
    <property type="match status" value="1"/>
</dbReference>
<gene>
    <name evidence="6" type="ORF">FAZ98_16595</name>
</gene>
<evidence type="ECO:0000313" key="6">
    <source>
        <dbReference type="EMBL" id="QGZ63412.1"/>
    </source>
</evidence>
<evidence type="ECO:0000256" key="3">
    <source>
        <dbReference type="PIRSR" id="PIRSR000103-1"/>
    </source>
</evidence>
<dbReference type="OrthoDB" id="9777604at2"/>
<dbReference type="RefSeq" id="WP_158952405.1">
    <property type="nucleotide sequence ID" value="NZ_CP046914.1"/>
</dbReference>
<dbReference type="InterPro" id="IPR006115">
    <property type="entry name" value="6PGDH_NADP-bd"/>
</dbReference>
<dbReference type="Pfam" id="PF14833">
    <property type="entry name" value="NAD_binding_11"/>
    <property type="match status" value="1"/>
</dbReference>
<organism evidence="6 7">
    <name type="scientific">Paraburkholderia acidisoli</name>
    <dbReference type="NCBI Taxonomy" id="2571748"/>
    <lineage>
        <taxon>Bacteria</taxon>
        <taxon>Pseudomonadati</taxon>
        <taxon>Pseudomonadota</taxon>
        <taxon>Betaproteobacteria</taxon>
        <taxon>Burkholderiales</taxon>
        <taxon>Burkholderiaceae</taxon>
        <taxon>Paraburkholderia</taxon>
    </lineage>
</organism>